<organism evidence="5">
    <name type="scientific">bioreactor metagenome</name>
    <dbReference type="NCBI Taxonomy" id="1076179"/>
    <lineage>
        <taxon>unclassified sequences</taxon>
        <taxon>metagenomes</taxon>
        <taxon>ecological metagenomes</taxon>
    </lineage>
</organism>
<proteinExistence type="predicted"/>
<feature type="domain" description="SpaA-like prealbumin fold" evidence="4">
    <location>
        <begin position="27"/>
        <end position="84"/>
    </location>
</feature>
<name>A0A645ID39_9ZZZZ</name>
<reference evidence="5" key="1">
    <citation type="submission" date="2019-08" db="EMBL/GenBank/DDBJ databases">
        <authorList>
            <person name="Kucharzyk K."/>
            <person name="Murdoch R.W."/>
            <person name="Higgins S."/>
            <person name="Loffler F."/>
        </authorList>
    </citation>
    <scope>NUCLEOTIDE SEQUENCE</scope>
</reference>
<dbReference type="NCBIfam" id="TIGR01167">
    <property type="entry name" value="LPXTG_anchor"/>
    <property type="match status" value="1"/>
</dbReference>
<feature type="transmembrane region" description="Helical" evidence="2">
    <location>
        <begin position="118"/>
        <end position="139"/>
    </location>
</feature>
<keyword evidence="2" id="KW-0472">Membrane</keyword>
<evidence type="ECO:0000259" key="3">
    <source>
        <dbReference type="Pfam" id="PF00746"/>
    </source>
</evidence>
<accession>A0A645ID39</accession>
<dbReference type="Pfam" id="PF17802">
    <property type="entry name" value="SpaA"/>
    <property type="match status" value="1"/>
</dbReference>
<dbReference type="Gene3D" id="2.60.40.10">
    <property type="entry name" value="Immunoglobulins"/>
    <property type="match status" value="1"/>
</dbReference>
<keyword evidence="2" id="KW-1133">Transmembrane helix</keyword>
<evidence type="ECO:0000256" key="2">
    <source>
        <dbReference type="SAM" id="Phobius"/>
    </source>
</evidence>
<evidence type="ECO:0000259" key="4">
    <source>
        <dbReference type="Pfam" id="PF17802"/>
    </source>
</evidence>
<feature type="domain" description="Gram-positive cocci surface proteins LPxTG" evidence="3">
    <location>
        <begin position="112"/>
        <end position="146"/>
    </location>
</feature>
<gene>
    <name evidence="5" type="ORF">SDC9_192910</name>
</gene>
<dbReference type="AlphaFoldDB" id="A0A645ID39"/>
<comment type="caution">
    <text evidence="5">The sequence shown here is derived from an EMBL/GenBank/DDBJ whole genome shotgun (WGS) entry which is preliminary data.</text>
</comment>
<dbReference type="EMBL" id="VSSQ01105159">
    <property type="protein sequence ID" value="MPN45343.1"/>
    <property type="molecule type" value="Genomic_DNA"/>
</dbReference>
<protein>
    <recommendedName>
        <fullName evidence="6">Gram-positive cocci surface proteins LPxTG domain-containing protein</fullName>
    </recommendedName>
</protein>
<keyword evidence="2" id="KW-0812">Transmembrane</keyword>
<dbReference type="InterPro" id="IPR041033">
    <property type="entry name" value="SpaA_PFL_dom_1"/>
</dbReference>
<sequence length="146" mass="15703">MQNGAGQFLKIGVDGEYIWVATLAETTFRLTSGADGKFEIKGLQYNLTTGTTYYLVETKAPMSAMGYPYNLIKDPIPFVVNATSYYLDPTMIELGSDPATATPMPVLNILGPQIPQTGGIGTMLFTLIGGGLMGSAVLLNKKRTRK</sequence>
<dbReference type="InterPro" id="IPR019931">
    <property type="entry name" value="LPXTG_anchor"/>
</dbReference>
<evidence type="ECO:0000256" key="1">
    <source>
        <dbReference type="ARBA" id="ARBA00022525"/>
    </source>
</evidence>
<evidence type="ECO:0000313" key="5">
    <source>
        <dbReference type="EMBL" id="MPN45343.1"/>
    </source>
</evidence>
<dbReference type="InterPro" id="IPR013783">
    <property type="entry name" value="Ig-like_fold"/>
</dbReference>
<dbReference type="Pfam" id="PF00746">
    <property type="entry name" value="Gram_pos_anchor"/>
    <property type="match status" value="1"/>
</dbReference>
<evidence type="ECO:0008006" key="6">
    <source>
        <dbReference type="Google" id="ProtNLM"/>
    </source>
</evidence>
<keyword evidence="1" id="KW-0964">Secreted</keyword>